<proteinExistence type="predicted"/>
<feature type="transmembrane region" description="Helical" evidence="6">
    <location>
        <begin position="299"/>
        <end position="322"/>
    </location>
</feature>
<comment type="caution">
    <text evidence="7">The sequence shown here is derived from an EMBL/GenBank/DDBJ whole genome shotgun (WGS) entry which is preliminary data.</text>
</comment>
<feature type="transmembrane region" description="Helical" evidence="6">
    <location>
        <begin position="328"/>
        <end position="349"/>
    </location>
</feature>
<dbReference type="Pfam" id="PF13440">
    <property type="entry name" value="Polysacc_synt_3"/>
    <property type="match status" value="1"/>
</dbReference>
<evidence type="ECO:0000256" key="4">
    <source>
        <dbReference type="ARBA" id="ARBA00022989"/>
    </source>
</evidence>
<feature type="transmembrane region" description="Helical" evidence="6">
    <location>
        <begin position="125"/>
        <end position="145"/>
    </location>
</feature>
<feature type="transmembrane region" description="Helical" evidence="6">
    <location>
        <begin position="21"/>
        <end position="41"/>
    </location>
</feature>
<dbReference type="AlphaFoldDB" id="A0A917M4A4"/>
<gene>
    <name evidence="7" type="ORF">GCM10010918_36180</name>
</gene>
<feature type="transmembrane region" description="Helical" evidence="6">
    <location>
        <begin position="182"/>
        <end position="201"/>
    </location>
</feature>
<evidence type="ECO:0000256" key="5">
    <source>
        <dbReference type="ARBA" id="ARBA00023136"/>
    </source>
</evidence>
<dbReference type="RefSeq" id="WP_188890600.1">
    <property type="nucleotide sequence ID" value="NZ_BMHY01000007.1"/>
</dbReference>
<dbReference type="Proteomes" id="UP000600247">
    <property type="component" value="Unassembled WGS sequence"/>
</dbReference>
<dbReference type="GO" id="GO:0005886">
    <property type="term" value="C:plasma membrane"/>
    <property type="evidence" value="ECO:0007669"/>
    <property type="project" value="UniProtKB-SubCell"/>
</dbReference>
<dbReference type="PANTHER" id="PTHR30250">
    <property type="entry name" value="PST FAMILY PREDICTED COLANIC ACID TRANSPORTER"/>
    <property type="match status" value="1"/>
</dbReference>
<evidence type="ECO:0000313" key="8">
    <source>
        <dbReference type="Proteomes" id="UP000600247"/>
    </source>
</evidence>
<keyword evidence="4 6" id="KW-1133">Transmembrane helix</keyword>
<evidence type="ECO:0000256" key="3">
    <source>
        <dbReference type="ARBA" id="ARBA00022692"/>
    </source>
</evidence>
<reference evidence="7 8" key="1">
    <citation type="journal article" date="2014" name="Int. J. Syst. Evol. Microbiol.">
        <title>Complete genome sequence of Corynebacterium casei LMG S-19264T (=DSM 44701T), isolated from a smear-ripened cheese.</title>
        <authorList>
            <consortium name="US DOE Joint Genome Institute (JGI-PGF)"/>
            <person name="Walter F."/>
            <person name="Albersmeier A."/>
            <person name="Kalinowski J."/>
            <person name="Ruckert C."/>
        </authorList>
    </citation>
    <scope>NUCLEOTIDE SEQUENCE [LARGE SCALE GENOMIC DNA]</scope>
    <source>
        <strain evidence="7 8">CGMCC 1.15286</strain>
    </source>
</reference>
<dbReference type="EMBL" id="BMHY01000007">
    <property type="protein sequence ID" value="GGG76417.1"/>
    <property type="molecule type" value="Genomic_DNA"/>
</dbReference>
<accession>A0A917M4A4</accession>
<organism evidence="7 8">
    <name type="scientific">Paenibacillus radicis</name>
    <name type="common">ex Gao et al. 2016</name>
    <dbReference type="NCBI Taxonomy" id="1737354"/>
    <lineage>
        <taxon>Bacteria</taxon>
        <taxon>Bacillati</taxon>
        <taxon>Bacillota</taxon>
        <taxon>Bacilli</taxon>
        <taxon>Bacillales</taxon>
        <taxon>Paenibacillaceae</taxon>
        <taxon>Paenibacillus</taxon>
    </lineage>
</organism>
<feature type="transmembrane region" description="Helical" evidence="6">
    <location>
        <begin position="387"/>
        <end position="406"/>
    </location>
</feature>
<feature type="transmembrane region" description="Helical" evidence="6">
    <location>
        <begin position="157"/>
        <end position="176"/>
    </location>
</feature>
<feature type="transmembrane region" description="Helical" evidence="6">
    <location>
        <begin position="88"/>
        <end position="113"/>
    </location>
</feature>
<evidence type="ECO:0000313" key="7">
    <source>
        <dbReference type="EMBL" id="GGG76417.1"/>
    </source>
</evidence>
<keyword evidence="2" id="KW-1003">Cell membrane</keyword>
<sequence length="457" mass="50278">MKEQQGVKGQWMRNTLQTFGSQIAIMCITILTGVLLARGLGAEGRGTYIAITMWSNLLYWGFNFGLYQSVIYFSKSYDGDKKVIFTTFLVYGVILCSIATLIAEVVIVPMVTANGGSDVVLAAKIYFLGIFYAAFSEIIISTLAGEEKFGYSNVLRMAVPGLTAIAMLGLYATGYLSSVTALYASFIISTLLFVMNVVKIIHMKYVSYRINWRLMWSAFKYGSKSHGGSVASLTSENLTQMVLSLFLPPVALGHYSVAQSATSPVNTITSTIAITTQPKLTAEEKHKVHSRVVELIRKAIILVGIAVAGMTVVLPFGIEFVYGHEFEAAIIPALILLPAKLFDCLSNVLRNALNGAGMTFINTKSELIVLIATMACMSVFFTRWQLVGAAAVTLISSLVRIAIFFIEYRRKFAHFTVAEAFPGKTDMVELYRDAHSRIARGWADRRKRGLSPERSEL</sequence>
<name>A0A917M4A4_9BACL</name>
<dbReference type="InterPro" id="IPR050833">
    <property type="entry name" value="Poly_Biosynth_Transport"/>
</dbReference>
<keyword evidence="5 6" id="KW-0472">Membrane</keyword>
<evidence type="ECO:0008006" key="9">
    <source>
        <dbReference type="Google" id="ProtNLM"/>
    </source>
</evidence>
<keyword evidence="3 6" id="KW-0812">Transmembrane</keyword>
<protein>
    <recommendedName>
        <fullName evidence="9">Polysaccharide biosynthesis protein C-terminal domain-containing protein</fullName>
    </recommendedName>
</protein>
<evidence type="ECO:0000256" key="2">
    <source>
        <dbReference type="ARBA" id="ARBA00022475"/>
    </source>
</evidence>
<feature type="transmembrane region" description="Helical" evidence="6">
    <location>
        <begin position="361"/>
        <end position="381"/>
    </location>
</feature>
<dbReference type="PANTHER" id="PTHR30250:SF11">
    <property type="entry name" value="O-ANTIGEN TRANSPORTER-RELATED"/>
    <property type="match status" value="1"/>
</dbReference>
<evidence type="ECO:0000256" key="1">
    <source>
        <dbReference type="ARBA" id="ARBA00004651"/>
    </source>
</evidence>
<keyword evidence="8" id="KW-1185">Reference proteome</keyword>
<comment type="subcellular location">
    <subcellularLocation>
        <location evidence="1">Cell membrane</location>
        <topology evidence="1">Multi-pass membrane protein</topology>
    </subcellularLocation>
</comment>
<evidence type="ECO:0000256" key="6">
    <source>
        <dbReference type="SAM" id="Phobius"/>
    </source>
</evidence>